<evidence type="ECO:0000313" key="2">
    <source>
        <dbReference type="Proteomes" id="UP000603453"/>
    </source>
</evidence>
<protein>
    <submittedName>
        <fullName evidence="1">Uncharacterized protein</fullName>
    </submittedName>
</protein>
<reference evidence="1" key="1">
    <citation type="submission" date="2020-12" db="EMBL/GenBank/DDBJ databases">
        <title>Metabolic potential, ecology and presence of endohyphal bacteria is reflected in genomic diversity of Mucoromycotina.</title>
        <authorList>
            <person name="Muszewska A."/>
            <person name="Okrasinska A."/>
            <person name="Steczkiewicz K."/>
            <person name="Drgas O."/>
            <person name="Orlowska M."/>
            <person name="Perlinska-Lenart U."/>
            <person name="Aleksandrzak-Piekarczyk T."/>
            <person name="Szatraj K."/>
            <person name="Zielenkiewicz U."/>
            <person name="Pilsyk S."/>
            <person name="Malc E."/>
            <person name="Mieczkowski P."/>
            <person name="Kruszewska J.S."/>
            <person name="Biernat P."/>
            <person name="Pawlowska J."/>
        </authorList>
    </citation>
    <scope>NUCLEOTIDE SEQUENCE</scope>
    <source>
        <strain evidence="1">WA0000017839</strain>
    </source>
</reference>
<sequence length="162" mass="19199">MDKRFCFLSRWTLDCSEEDIVIIIRRKFEGQRVRFLAAQNLKLEQVHLRAQKLRRRKVNFLANEDAIVARFHPRESCKVFLESAYMSEDEDNQTNEHGQAISYTTLRPSWRTDEAFLKLKPWTSFASYGQSRQIGFAKLPSWGVRDVIEYQNCLHLLKAYHV</sequence>
<evidence type="ECO:0000313" key="1">
    <source>
        <dbReference type="EMBL" id="KAG2208160.1"/>
    </source>
</evidence>
<accession>A0A8H7V5Q2</accession>
<name>A0A8H7V5Q2_9FUNG</name>
<dbReference type="AlphaFoldDB" id="A0A8H7V5Q2"/>
<dbReference type="Proteomes" id="UP000603453">
    <property type="component" value="Unassembled WGS sequence"/>
</dbReference>
<keyword evidence="2" id="KW-1185">Reference proteome</keyword>
<proteinExistence type="predicted"/>
<gene>
    <name evidence="1" type="ORF">INT47_010522</name>
</gene>
<organism evidence="1 2">
    <name type="scientific">Mucor saturninus</name>
    <dbReference type="NCBI Taxonomy" id="64648"/>
    <lineage>
        <taxon>Eukaryota</taxon>
        <taxon>Fungi</taxon>
        <taxon>Fungi incertae sedis</taxon>
        <taxon>Mucoromycota</taxon>
        <taxon>Mucoromycotina</taxon>
        <taxon>Mucoromycetes</taxon>
        <taxon>Mucorales</taxon>
        <taxon>Mucorineae</taxon>
        <taxon>Mucoraceae</taxon>
        <taxon>Mucor</taxon>
    </lineage>
</organism>
<dbReference type="EMBL" id="JAEPRD010000021">
    <property type="protein sequence ID" value="KAG2208160.1"/>
    <property type="molecule type" value="Genomic_DNA"/>
</dbReference>
<comment type="caution">
    <text evidence="1">The sequence shown here is derived from an EMBL/GenBank/DDBJ whole genome shotgun (WGS) entry which is preliminary data.</text>
</comment>